<dbReference type="InterPro" id="IPR020046">
    <property type="entry name" value="5-3_exonucl_a-hlix_arch_N"/>
</dbReference>
<sequence>MSKFVIVDGNAIVHRAFHAIPPMTGKNGLVLNAVYGFTSILLRTIKELQPDYLVVAFDLKAPTFRHLEYKEYKAQRVKQPQELYDQMVLVKELLRAMQVPVLEQEGFEADDIIATVAVNNKKEKVKTIIVTGDMDTLQLVDEDTEVYTMKKGVNDIVVYNTKAVEERYGLKPEQMIDYKALRGDPSDNIPGVKGIGEKTAADLIQKFGTLENLYKNKNKLAEKKVSAAVIAKILSGEKEALFSKHLVTLVSTVPVKYTLKDCEAKDFINPQMKELLAKWEFGSLLKRLDIFENGTPQEEKKVAKTTKIKVIEIKTKEDFKELERSGAKSKKCAIYLSDDGASSLKAKLFGLVLTFDGTDVFYLPSSLIEKFDKNLLQNKSLIVHDFKRTNEILERYGWSLENEFFDLMIADYLLDQGSRSHEISSLILRYLNKEAGISNQASLFGIDAKTLGQTVVDFWSIGKILEEELEDKGFSNLYKKMEMPLVNVLAEMEKNGIKIDVAYMGLLAKQMEKRGKELTDEIYKMAGQEFNIASPQQLKEILFDKLEIPVMGIRKGKTGLSTAASELEKMRGLHPIIELIFEYRELAKLRNTYVDVLPGLVEKDGRVHTTFNQAVTATGRLSSSNPNLQNIPIKGDLGQEIRKCFVAEKGHKLLGLDYSQIELRIIASLANDPEMIKIFQEGRDIHAMTAARVNGITLAEVTPVMRSNAKAINFGIIYGMGPHSLAESINVSFMEAKDFIARYFAVFKEVKKFLDETRSLAHSTGYVETLLGRRRYLSEINSGMPQLRNSAERMAVNAPIQGTAADLIKLAMIEVHKLLKDKSEIKMLLQVHDELVFEVKEEAIKKYADPIQTIMENVLKLRVPIKVEVEAGDNWGEMKEI</sequence>
<evidence type="ECO:0000256" key="16">
    <source>
        <dbReference type="RuleBase" id="RU004460"/>
    </source>
</evidence>
<dbReference type="InterPro" id="IPR020045">
    <property type="entry name" value="DNA_polI_H3TH"/>
</dbReference>
<dbReference type="EC" id="2.7.7.7" evidence="2 15"/>
<keyword evidence="12 16" id="KW-0238">DNA-binding</keyword>
<evidence type="ECO:0000256" key="7">
    <source>
        <dbReference type="ARBA" id="ARBA00022722"/>
    </source>
</evidence>
<dbReference type="InterPro" id="IPR054690">
    <property type="entry name" value="DNA_polI_exonuclease"/>
</dbReference>
<evidence type="ECO:0000256" key="10">
    <source>
        <dbReference type="ARBA" id="ARBA00022839"/>
    </source>
</evidence>
<keyword evidence="7" id="KW-0540">Nuclease</keyword>
<dbReference type="SMART" id="SM00279">
    <property type="entry name" value="HhH2"/>
    <property type="match status" value="1"/>
</dbReference>
<keyword evidence="6 16" id="KW-0235">DNA replication</keyword>
<dbReference type="Gene3D" id="3.40.50.1010">
    <property type="entry name" value="5'-nuclease"/>
    <property type="match status" value="1"/>
</dbReference>
<comment type="catalytic activity">
    <reaction evidence="14 16">
        <text>DNA(n) + a 2'-deoxyribonucleoside 5'-triphosphate = DNA(n+1) + diphosphate</text>
        <dbReference type="Rhea" id="RHEA:22508"/>
        <dbReference type="Rhea" id="RHEA-COMP:17339"/>
        <dbReference type="Rhea" id="RHEA-COMP:17340"/>
        <dbReference type="ChEBI" id="CHEBI:33019"/>
        <dbReference type="ChEBI" id="CHEBI:61560"/>
        <dbReference type="ChEBI" id="CHEBI:173112"/>
        <dbReference type="EC" id="2.7.7.7"/>
    </reaction>
</comment>
<dbReference type="PRINTS" id="PR00868">
    <property type="entry name" value="DNAPOLI"/>
</dbReference>
<dbReference type="Pfam" id="PF22619">
    <property type="entry name" value="DNA_polI_exo1"/>
    <property type="match status" value="1"/>
</dbReference>
<dbReference type="CDD" id="cd06140">
    <property type="entry name" value="DNA_polA_I_Bacillus_like_exo"/>
    <property type="match status" value="1"/>
</dbReference>
<accession>A0A0G1A7P7</accession>
<evidence type="ECO:0000256" key="4">
    <source>
        <dbReference type="ARBA" id="ARBA00022679"/>
    </source>
</evidence>
<dbReference type="CDD" id="cd08637">
    <property type="entry name" value="DNA_pol_A_pol_I_C"/>
    <property type="match status" value="1"/>
</dbReference>
<dbReference type="SUPFAM" id="SSF53098">
    <property type="entry name" value="Ribonuclease H-like"/>
    <property type="match status" value="1"/>
</dbReference>
<evidence type="ECO:0000256" key="6">
    <source>
        <dbReference type="ARBA" id="ARBA00022705"/>
    </source>
</evidence>
<dbReference type="CDD" id="cd09898">
    <property type="entry name" value="H3TH_53EXO"/>
    <property type="match status" value="1"/>
</dbReference>
<evidence type="ECO:0000259" key="19">
    <source>
        <dbReference type="SMART" id="SM00482"/>
    </source>
</evidence>
<dbReference type="InterPro" id="IPR018320">
    <property type="entry name" value="DNA_polymerase_1"/>
</dbReference>
<dbReference type="GO" id="GO:0006302">
    <property type="term" value="P:double-strand break repair"/>
    <property type="evidence" value="ECO:0007669"/>
    <property type="project" value="TreeGrafter"/>
</dbReference>
<dbReference type="FunFam" id="1.10.150.20:FF:000003">
    <property type="entry name" value="DNA polymerase I"/>
    <property type="match status" value="1"/>
</dbReference>
<dbReference type="Gene3D" id="3.30.70.370">
    <property type="match status" value="1"/>
</dbReference>
<dbReference type="SMART" id="SM00474">
    <property type="entry name" value="35EXOc"/>
    <property type="match status" value="1"/>
</dbReference>
<evidence type="ECO:0000256" key="9">
    <source>
        <dbReference type="ARBA" id="ARBA00022801"/>
    </source>
</evidence>
<evidence type="ECO:0000313" key="20">
    <source>
        <dbReference type="EMBL" id="KKS57070.1"/>
    </source>
</evidence>
<dbReference type="GO" id="GO:0006261">
    <property type="term" value="P:DNA-templated DNA replication"/>
    <property type="evidence" value="ECO:0007669"/>
    <property type="project" value="UniProtKB-UniRule"/>
</dbReference>
<dbReference type="SMART" id="SM00482">
    <property type="entry name" value="POLAc"/>
    <property type="match status" value="1"/>
</dbReference>
<dbReference type="FunFam" id="1.10.150.20:FF:000002">
    <property type="entry name" value="DNA polymerase I"/>
    <property type="match status" value="1"/>
</dbReference>
<keyword evidence="10" id="KW-0269">Exonuclease</keyword>
<name>A0A0G1A7P7_9BACT</name>
<gene>
    <name evidence="16" type="primary">polA</name>
    <name evidence="20" type="ORF">UV20_C0003G0010</name>
</gene>
<dbReference type="NCBIfam" id="TIGR00593">
    <property type="entry name" value="pola"/>
    <property type="match status" value="1"/>
</dbReference>
<evidence type="ECO:0000256" key="3">
    <source>
        <dbReference type="ARBA" id="ARBA00020311"/>
    </source>
</evidence>
<dbReference type="InterPro" id="IPR002421">
    <property type="entry name" value="5-3_exonuclease"/>
</dbReference>
<comment type="similarity">
    <text evidence="1 16">Belongs to the DNA polymerase type-A family.</text>
</comment>
<dbReference type="AlphaFoldDB" id="A0A0G1A7P7"/>
<dbReference type="SMART" id="SM00475">
    <property type="entry name" value="53EXOc"/>
    <property type="match status" value="1"/>
</dbReference>
<evidence type="ECO:0000256" key="15">
    <source>
        <dbReference type="NCBIfam" id="TIGR00593"/>
    </source>
</evidence>
<keyword evidence="5 16" id="KW-0548">Nucleotidyltransferase</keyword>
<comment type="caution">
    <text evidence="20">The sequence shown here is derived from an EMBL/GenBank/DDBJ whole genome shotgun (WGS) entry which is preliminary data.</text>
</comment>
<evidence type="ECO:0000256" key="13">
    <source>
        <dbReference type="ARBA" id="ARBA00023204"/>
    </source>
</evidence>
<organism evidence="20 21">
    <name type="scientific">Candidatus Magasanikbacteria bacterium GW2011_GWA2_42_32</name>
    <dbReference type="NCBI Taxonomy" id="1619039"/>
    <lineage>
        <taxon>Bacteria</taxon>
        <taxon>Candidatus Magasanikiibacteriota</taxon>
    </lineage>
</organism>
<dbReference type="InterPro" id="IPR001098">
    <property type="entry name" value="DNA-dir_DNA_pol_A_palm_dom"/>
</dbReference>
<evidence type="ECO:0000256" key="12">
    <source>
        <dbReference type="ARBA" id="ARBA00023125"/>
    </source>
</evidence>
<evidence type="ECO:0000256" key="5">
    <source>
        <dbReference type="ARBA" id="ARBA00022695"/>
    </source>
</evidence>
<dbReference type="EMBL" id="LCDO01000003">
    <property type="protein sequence ID" value="KKS57070.1"/>
    <property type="molecule type" value="Genomic_DNA"/>
</dbReference>
<feature type="domain" description="5'-3' exonuclease" evidence="18">
    <location>
        <begin position="2"/>
        <end position="265"/>
    </location>
</feature>
<dbReference type="Gene3D" id="3.30.420.10">
    <property type="entry name" value="Ribonuclease H-like superfamily/Ribonuclease H"/>
    <property type="match status" value="1"/>
</dbReference>
<evidence type="ECO:0000256" key="1">
    <source>
        <dbReference type="ARBA" id="ARBA00007705"/>
    </source>
</evidence>
<evidence type="ECO:0000259" key="18">
    <source>
        <dbReference type="SMART" id="SM00475"/>
    </source>
</evidence>
<dbReference type="InterPro" id="IPR036397">
    <property type="entry name" value="RNaseH_sf"/>
</dbReference>
<dbReference type="Proteomes" id="UP000034837">
    <property type="component" value="Unassembled WGS sequence"/>
</dbReference>
<dbReference type="InterPro" id="IPR008918">
    <property type="entry name" value="HhH2"/>
</dbReference>
<dbReference type="SUPFAM" id="SSF88723">
    <property type="entry name" value="PIN domain-like"/>
    <property type="match status" value="1"/>
</dbReference>
<dbReference type="GO" id="GO:0003677">
    <property type="term" value="F:DNA binding"/>
    <property type="evidence" value="ECO:0007669"/>
    <property type="project" value="UniProtKB-UniRule"/>
</dbReference>
<proteinExistence type="inferred from homology"/>
<feature type="domain" description="DNA-directed DNA polymerase family A palm" evidence="19">
    <location>
        <begin position="638"/>
        <end position="843"/>
    </location>
</feature>
<evidence type="ECO:0000256" key="8">
    <source>
        <dbReference type="ARBA" id="ARBA00022763"/>
    </source>
</evidence>
<evidence type="ECO:0000256" key="14">
    <source>
        <dbReference type="ARBA" id="ARBA00049244"/>
    </source>
</evidence>
<dbReference type="InterPro" id="IPR012337">
    <property type="entry name" value="RNaseH-like_sf"/>
</dbReference>
<dbReference type="InterPro" id="IPR002562">
    <property type="entry name" value="3'-5'_exonuclease_dom"/>
</dbReference>
<reference evidence="20 21" key="1">
    <citation type="journal article" date="2015" name="Nature">
        <title>rRNA introns, odd ribosomes, and small enigmatic genomes across a large radiation of phyla.</title>
        <authorList>
            <person name="Brown C.T."/>
            <person name="Hug L.A."/>
            <person name="Thomas B.C."/>
            <person name="Sharon I."/>
            <person name="Castelle C.J."/>
            <person name="Singh A."/>
            <person name="Wilkins M.J."/>
            <person name="Williams K.H."/>
            <person name="Banfield J.F."/>
        </authorList>
    </citation>
    <scope>NUCLEOTIDE SEQUENCE [LARGE SCALE GENOMIC DNA]</scope>
</reference>
<dbReference type="Pfam" id="PF01367">
    <property type="entry name" value="5_3_exonuc"/>
    <property type="match status" value="1"/>
</dbReference>
<keyword evidence="8 16" id="KW-0227">DNA damage</keyword>
<dbReference type="CDD" id="cd09859">
    <property type="entry name" value="PIN_53EXO"/>
    <property type="match status" value="1"/>
</dbReference>
<dbReference type="GO" id="GO:0008409">
    <property type="term" value="F:5'-3' exonuclease activity"/>
    <property type="evidence" value="ECO:0007669"/>
    <property type="project" value="InterPro"/>
</dbReference>
<evidence type="ECO:0000313" key="21">
    <source>
        <dbReference type="Proteomes" id="UP000034837"/>
    </source>
</evidence>
<dbReference type="PROSITE" id="PS00447">
    <property type="entry name" value="DNA_POLYMERASE_A"/>
    <property type="match status" value="1"/>
</dbReference>
<dbReference type="InterPro" id="IPR029060">
    <property type="entry name" value="PIN-like_dom_sf"/>
</dbReference>
<feature type="domain" description="3'-5' exonuclease" evidence="17">
    <location>
        <begin position="310"/>
        <end position="474"/>
    </location>
</feature>
<dbReference type="InterPro" id="IPR036279">
    <property type="entry name" value="5-3_exonuclease_C_sf"/>
</dbReference>
<evidence type="ECO:0000256" key="2">
    <source>
        <dbReference type="ARBA" id="ARBA00012417"/>
    </source>
</evidence>
<dbReference type="InterPro" id="IPR019760">
    <property type="entry name" value="DNA-dir_DNA_pol_A_CS"/>
</dbReference>
<dbReference type="Pfam" id="PF00476">
    <property type="entry name" value="DNA_pol_A"/>
    <property type="match status" value="1"/>
</dbReference>
<dbReference type="PANTHER" id="PTHR10133">
    <property type="entry name" value="DNA POLYMERASE I"/>
    <property type="match status" value="1"/>
</dbReference>
<keyword evidence="9" id="KW-0378">Hydrolase</keyword>
<dbReference type="InterPro" id="IPR043502">
    <property type="entry name" value="DNA/RNA_pol_sf"/>
</dbReference>
<dbReference type="InterPro" id="IPR002298">
    <property type="entry name" value="DNA_polymerase_A"/>
</dbReference>
<dbReference type="SUPFAM" id="SSF47807">
    <property type="entry name" value="5' to 3' exonuclease, C-terminal subdomain"/>
    <property type="match status" value="1"/>
</dbReference>
<evidence type="ECO:0000259" key="17">
    <source>
        <dbReference type="SMART" id="SM00474"/>
    </source>
</evidence>
<dbReference type="NCBIfam" id="NF004397">
    <property type="entry name" value="PRK05755.1"/>
    <property type="match status" value="1"/>
</dbReference>
<keyword evidence="4 16" id="KW-0808">Transferase</keyword>
<dbReference type="GO" id="GO:0003887">
    <property type="term" value="F:DNA-directed DNA polymerase activity"/>
    <property type="evidence" value="ECO:0007669"/>
    <property type="project" value="UniProtKB-UniRule"/>
</dbReference>
<keyword evidence="13 16" id="KW-0234">DNA repair</keyword>
<dbReference type="Gene3D" id="1.20.1060.10">
    <property type="entry name" value="Taq DNA Polymerase, Chain T, domain 4"/>
    <property type="match status" value="1"/>
</dbReference>
<dbReference type="Pfam" id="PF02739">
    <property type="entry name" value="5_3_exonuc_N"/>
    <property type="match status" value="1"/>
</dbReference>
<keyword evidence="11 16" id="KW-0239">DNA-directed DNA polymerase</keyword>
<evidence type="ECO:0000256" key="11">
    <source>
        <dbReference type="ARBA" id="ARBA00022932"/>
    </source>
</evidence>
<dbReference type="FunFam" id="1.20.1060.10:FF:000001">
    <property type="entry name" value="DNA polymerase I"/>
    <property type="match status" value="1"/>
</dbReference>
<dbReference type="Gene3D" id="1.10.150.20">
    <property type="entry name" value="5' to 3' exonuclease, C-terminal subdomain"/>
    <property type="match status" value="2"/>
</dbReference>
<dbReference type="PATRIC" id="fig|1619039.3.peg.429"/>
<dbReference type="GO" id="GO:0008408">
    <property type="term" value="F:3'-5' exonuclease activity"/>
    <property type="evidence" value="ECO:0007669"/>
    <property type="project" value="InterPro"/>
</dbReference>
<dbReference type="SUPFAM" id="SSF56672">
    <property type="entry name" value="DNA/RNA polymerases"/>
    <property type="match status" value="1"/>
</dbReference>
<dbReference type="PANTHER" id="PTHR10133:SF27">
    <property type="entry name" value="DNA POLYMERASE NU"/>
    <property type="match status" value="1"/>
</dbReference>
<protein>
    <recommendedName>
        <fullName evidence="3 15">DNA polymerase I</fullName>
        <ecNumber evidence="2 15">2.7.7.7</ecNumber>
    </recommendedName>
</protein>